<sequence length="49" mass="5067">MSSREIQQAASEADKLAAIIASLTTTEQALLCGFAQGIALASTLDTKRA</sequence>
<protein>
    <submittedName>
        <fullName evidence="1">Uncharacterized protein</fullName>
    </submittedName>
</protein>
<dbReference type="EMBL" id="BK032711">
    <property type="protein sequence ID" value="DAF56291.1"/>
    <property type="molecule type" value="Genomic_DNA"/>
</dbReference>
<reference evidence="1" key="1">
    <citation type="journal article" date="2021" name="Proc. Natl. Acad. Sci. U.S.A.">
        <title>A Catalog of Tens of Thousands of Viruses from Human Metagenomes Reveals Hidden Associations with Chronic Diseases.</title>
        <authorList>
            <person name="Tisza M.J."/>
            <person name="Buck C.B."/>
        </authorList>
    </citation>
    <scope>NUCLEOTIDE SEQUENCE</scope>
    <source>
        <strain evidence="1">CtPyh10</strain>
    </source>
</reference>
<evidence type="ECO:0000313" key="1">
    <source>
        <dbReference type="EMBL" id="DAF56291.1"/>
    </source>
</evidence>
<organism evidence="1">
    <name type="scientific">Siphoviridae sp. ctPyh10</name>
    <dbReference type="NCBI Taxonomy" id="2827865"/>
    <lineage>
        <taxon>Viruses</taxon>
        <taxon>Duplodnaviria</taxon>
        <taxon>Heunggongvirae</taxon>
        <taxon>Uroviricota</taxon>
        <taxon>Caudoviricetes</taxon>
    </lineage>
</organism>
<name>A0A8S5SZT1_9CAUD</name>
<accession>A0A8S5SZT1</accession>
<proteinExistence type="predicted"/>